<evidence type="ECO:0000313" key="2">
    <source>
        <dbReference type="Proteomes" id="UP000199053"/>
    </source>
</evidence>
<dbReference type="STRING" id="246191.SAMN05660337_2998"/>
<organism evidence="1 2">
    <name type="scientific">Maridesulfovibrio ferrireducens</name>
    <dbReference type="NCBI Taxonomy" id="246191"/>
    <lineage>
        <taxon>Bacteria</taxon>
        <taxon>Pseudomonadati</taxon>
        <taxon>Thermodesulfobacteriota</taxon>
        <taxon>Desulfovibrionia</taxon>
        <taxon>Desulfovibrionales</taxon>
        <taxon>Desulfovibrionaceae</taxon>
        <taxon>Maridesulfovibrio</taxon>
    </lineage>
</organism>
<proteinExistence type="predicted"/>
<reference evidence="2" key="1">
    <citation type="submission" date="2016-10" db="EMBL/GenBank/DDBJ databases">
        <authorList>
            <person name="Varghese N."/>
            <person name="Submissions S."/>
        </authorList>
    </citation>
    <scope>NUCLEOTIDE SEQUENCE [LARGE SCALE GENOMIC DNA]</scope>
    <source>
        <strain evidence="2">DSM 16995</strain>
    </source>
</reference>
<dbReference type="Proteomes" id="UP000199053">
    <property type="component" value="Unassembled WGS sequence"/>
</dbReference>
<accession>A0A1G9KA31</accession>
<dbReference type="InterPro" id="IPR005358">
    <property type="entry name" value="Puta_zinc/iron-chelating_dom"/>
</dbReference>
<dbReference type="OrthoDB" id="9810361at2"/>
<name>A0A1G9KA31_9BACT</name>
<dbReference type="AlphaFoldDB" id="A0A1G9KA31"/>
<evidence type="ECO:0000313" key="1">
    <source>
        <dbReference type="EMBL" id="SDL46489.1"/>
    </source>
</evidence>
<gene>
    <name evidence="1" type="ORF">SAMN05660337_2998</name>
</gene>
<keyword evidence="2" id="KW-1185">Reference proteome</keyword>
<dbReference type="RefSeq" id="WP_092162547.1">
    <property type="nucleotide sequence ID" value="NZ_FNGA01000005.1"/>
</dbReference>
<dbReference type="Pfam" id="PF03692">
    <property type="entry name" value="CxxCxxCC"/>
    <property type="match status" value="1"/>
</dbReference>
<protein>
    <submittedName>
        <fullName evidence="1">Putative zinc-or iron-chelating domain-containing protein</fullName>
    </submittedName>
</protein>
<dbReference type="EMBL" id="FNGA01000005">
    <property type="protein sequence ID" value="SDL46489.1"/>
    <property type="molecule type" value="Genomic_DNA"/>
</dbReference>
<sequence length="255" mass="28645">MNSSPENVINNELAHVYAMFEAHIELQKWFKDMALAVCADLKGLTPDNELFARMIADKGMRCFEANFNAVVGQISNLDPTFQVACREGCSYCCFSHITLVPQEAFNIALYLAEKLDASDFEKIVEVCVEGAEGFDSAGLHEFTMKYFRPCPFLKDNKCSIYEVRPIACRNWISHDLGPCIKSHESKDCIAVPQNAVIMIQKDLIFAGQQAFLDELGINGHIASFLPLMEQVLTDYEGTYASWLSGESLRGQMERK</sequence>